<accession>A0A7N2L615</accession>
<reference evidence="10" key="2">
    <citation type="submission" date="2021-01" db="UniProtKB">
        <authorList>
            <consortium name="EnsemblPlants"/>
        </authorList>
    </citation>
    <scope>IDENTIFICATION</scope>
</reference>
<evidence type="ECO:0000256" key="5">
    <source>
        <dbReference type="ARBA" id="ARBA00022692"/>
    </source>
</evidence>
<comment type="subcellular location">
    <subcellularLocation>
        <location evidence="1">Endomembrane system</location>
        <topology evidence="1">Multi-pass membrane protein</topology>
    </subcellularLocation>
</comment>
<dbReference type="AlphaFoldDB" id="A0A7N2L615"/>
<keyword evidence="11" id="KW-1185">Reference proteome</keyword>
<sequence length="108" mass="11781">MIYMVVILNVAFPLLVIAITHLVIHGASKKLTFVGIISAGISIAKSAAPLSSMKTVIKTKSVEYMPFSLSFCVFLNACVWGIYSMLIKDIFVGVLEVVSSSRKHYKPS</sequence>
<dbReference type="Proteomes" id="UP000594261">
    <property type="component" value="Chromosome 3"/>
</dbReference>
<dbReference type="GO" id="GO:0012505">
    <property type="term" value="C:endomembrane system"/>
    <property type="evidence" value="ECO:0007669"/>
    <property type="project" value="UniProtKB-SubCell"/>
</dbReference>
<dbReference type="InParanoid" id="A0A7N2L615"/>
<dbReference type="Gramene" id="QL03p017717:mrna">
    <property type="protein sequence ID" value="QL03p017717:mrna"/>
    <property type="gene ID" value="QL03p017717"/>
</dbReference>
<dbReference type="InterPro" id="IPR047664">
    <property type="entry name" value="SWEET"/>
</dbReference>
<evidence type="ECO:0000313" key="11">
    <source>
        <dbReference type="Proteomes" id="UP000594261"/>
    </source>
</evidence>
<keyword evidence="3" id="KW-0813">Transport</keyword>
<evidence type="ECO:0000256" key="8">
    <source>
        <dbReference type="ARBA" id="ARBA00023136"/>
    </source>
</evidence>
<keyword evidence="7 9" id="KW-1133">Transmembrane helix</keyword>
<evidence type="ECO:0000313" key="10">
    <source>
        <dbReference type="EnsemblPlants" id="QL03p017717:mrna"/>
    </source>
</evidence>
<dbReference type="InterPro" id="IPR004316">
    <property type="entry name" value="SWEET_rpt"/>
</dbReference>
<dbReference type="EnsemblPlants" id="QL03p017717:mrna">
    <property type="protein sequence ID" value="QL03p017717:mrna"/>
    <property type="gene ID" value="QL03p017717"/>
</dbReference>
<evidence type="ECO:0000256" key="3">
    <source>
        <dbReference type="ARBA" id="ARBA00022448"/>
    </source>
</evidence>
<reference evidence="10 11" key="1">
    <citation type="journal article" date="2016" name="G3 (Bethesda)">
        <title>First Draft Assembly and Annotation of the Genome of a California Endemic Oak Quercus lobata Nee (Fagaceae).</title>
        <authorList>
            <person name="Sork V.L."/>
            <person name="Fitz-Gibbon S.T."/>
            <person name="Puiu D."/>
            <person name="Crepeau M."/>
            <person name="Gugger P.F."/>
            <person name="Sherman R."/>
            <person name="Stevens K."/>
            <person name="Langley C.H."/>
            <person name="Pellegrini M."/>
            <person name="Salzberg S.L."/>
        </authorList>
    </citation>
    <scope>NUCLEOTIDE SEQUENCE [LARGE SCALE GENOMIC DNA]</scope>
    <source>
        <strain evidence="10 11">cv. SW786</strain>
    </source>
</reference>
<dbReference type="PANTHER" id="PTHR10791:SF142">
    <property type="entry name" value="BIDIRECTIONAL SUGAR TRANSPORTER SWEET16"/>
    <property type="match status" value="1"/>
</dbReference>
<keyword evidence="5 9" id="KW-0812">Transmembrane</keyword>
<dbReference type="GO" id="GO:0016020">
    <property type="term" value="C:membrane"/>
    <property type="evidence" value="ECO:0007669"/>
    <property type="project" value="InterPro"/>
</dbReference>
<evidence type="ECO:0000256" key="1">
    <source>
        <dbReference type="ARBA" id="ARBA00004127"/>
    </source>
</evidence>
<dbReference type="OMA" id="REPFCIC"/>
<feature type="transmembrane region" description="Helical" evidence="9">
    <location>
        <begin position="64"/>
        <end position="83"/>
    </location>
</feature>
<keyword evidence="6" id="KW-0677">Repeat</keyword>
<keyword evidence="8 9" id="KW-0472">Membrane</keyword>
<evidence type="ECO:0000256" key="4">
    <source>
        <dbReference type="ARBA" id="ARBA00022597"/>
    </source>
</evidence>
<dbReference type="PANTHER" id="PTHR10791">
    <property type="entry name" value="RAG1-ACTIVATING PROTEIN 1"/>
    <property type="match status" value="1"/>
</dbReference>
<feature type="transmembrane region" description="Helical" evidence="9">
    <location>
        <begin position="31"/>
        <end position="52"/>
    </location>
</feature>
<protein>
    <submittedName>
        <fullName evidence="10">Uncharacterized protein</fullName>
    </submittedName>
</protein>
<evidence type="ECO:0000256" key="7">
    <source>
        <dbReference type="ARBA" id="ARBA00022989"/>
    </source>
</evidence>
<organism evidence="10 11">
    <name type="scientific">Quercus lobata</name>
    <name type="common">Valley oak</name>
    <dbReference type="NCBI Taxonomy" id="97700"/>
    <lineage>
        <taxon>Eukaryota</taxon>
        <taxon>Viridiplantae</taxon>
        <taxon>Streptophyta</taxon>
        <taxon>Embryophyta</taxon>
        <taxon>Tracheophyta</taxon>
        <taxon>Spermatophyta</taxon>
        <taxon>Magnoliopsida</taxon>
        <taxon>eudicotyledons</taxon>
        <taxon>Gunneridae</taxon>
        <taxon>Pentapetalae</taxon>
        <taxon>rosids</taxon>
        <taxon>fabids</taxon>
        <taxon>Fagales</taxon>
        <taxon>Fagaceae</taxon>
        <taxon>Quercus</taxon>
    </lineage>
</organism>
<proteinExistence type="inferred from homology"/>
<feature type="transmembrane region" description="Helical" evidence="9">
    <location>
        <begin position="6"/>
        <end position="24"/>
    </location>
</feature>
<comment type="similarity">
    <text evidence="2">Belongs to the SWEET sugar transporter family.</text>
</comment>
<evidence type="ECO:0000256" key="9">
    <source>
        <dbReference type="SAM" id="Phobius"/>
    </source>
</evidence>
<evidence type="ECO:0000256" key="2">
    <source>
        <dbReference type="ARBA" id="ARBA00007809"/>
    </source>
</evidence>
<dbReference type="Pfam" id="PF03083">
    <property type="entry name" value="MtN3_slv"/>
    <property type="match status" value="1"/>
</dbReference>
<dbReference type="GO" id="GO:0051119">
    <property type="term" value="F:sugar transmembrane transporter activity"/>
    <property type="evidence" value="ECO:0007669"/>
    <property type="project" value="InterPro"/>
</dbReference>
<dbReference type="Gene3D" id="1.20.1280.290">
    <property type="match status" value="1"/>
</dbReference>
<dbReference type="EMBL" id="LRBV02000003">
    <property type="status" value="NOT_ANNOTATED_CDS"/>
    <property type="molecule type" value="Genomic_DNA"/>
</dbReference>
<evidence type="ECO:0000256" key="6">
    <source>
        <dbReference type="ARBA" id="ARBA00022737"/>
    </source>
</evidence>
<name>A0A7N2L615_QUELO</name>
<keyword evidence="4" id="KW-0762">Sugar transport</keyword>